<dbReference type="EMBL" id="CABPRZ010000002">
    <property type="protein sequence ID" value="VVD69611.1"/>
    <property type="molecule type" value="Genomic_DNA"/>
</dbReference>
<organism evidence="3 4">
    <name type="scientific">Pandoraea terrae</name>
    <dbReference type="NCBI Taxonomy" id="1537710"/>
    <lineage>
        <taxon>Bacteria</taxon>
        <taxon>Pseudomonadati</taxon>
        <taxon>Pseudomonadota</taxon>
        <taxon>Betaproteobacteria</taxon>
        <taxon>Burkholderiales</taxon>
        <taxon>Burkholderiaceae</taxon>
        <taxon>Pandoraea</taxon>
    </lineage>
</organism>
<accession>A0A5E4S353</accession>
<dbReference type="Gene3D" id="2.30.110.10">
    <property type="entry name" value="Electron Transport, Fmn-binding Protein, Chain A"/>
    <property type="match status" value="1"/>
</dbReference>
<dbReference type="AlphaFoldDB" id="A0A5E4S353"/>
<dbReference type="InterPro" id="IPR011576">
    <property type="entry name" value="Pyridox_Oxase_N"/>
</dbReference>
<feature type="domain" description="Pyridoxamine 5'-phosphate oxidase N-terminal" evidence="2">
    <location>
        <begin position="12"/>
        <end position="129"/>
    </location>
</feature>
<dbReference type="GO" id="GO:0070967">
    <property type="term" value="F:coenzyme F420 binding"/>
    <property type="evidence" value="ECO:0007669"/>
    <property type="project" value="TreeGrafter"/>
</dbReference>
<dbReference type="GO" id="GO:0016627">
    <property type="term" value="F:oxidoreductase activity, acting on the CH-CH group of donors"/>
    <property type="evidence" value="ECO:0007669"/>
    <property type="project" value="TreeGrafter"/>
</dbReference>
<dbReference type="Proteomes" id="UP000414233">
    <property type="component" value="Unassembled WGS sequence"/>
</dbReference>
<proteinExistence type="predicted"/>
<protein>
    <recommendedName>
        <fullName evidence="2">Pyridoxamine 5'-phosphate oxidase N-terminal domain-containing protein</fullName>
    </recommendedName>
</protein>
<dbReference type="PANTHER" id="PTHR35176">
    <property type="entry name" value="HEME OXYGENASE HI_0854-RELATED"/>
    <property type="match status" value="1"/>
</dbReference>
<dbReference type="GO" id="GO:0005829">
    <property type="term" value="C:cytosol"/>
    <property type="evidence" value="ECO:0007669"/>
    <property type="project" value="TreeGrafter"/>
</dbReference>
<reference evidence="3 4" key="1">
    <citation type="submission" date="2019-08" db="EMBL/GenBank/DDBJ databases">
        <authorList>
            <person name="Peeters C."/>
        </authorList>
    </citation>
    <scope>NUCLEOTIDE SEQUENCE [LARGE SCALE GENOMIC DNA]</scope>
    <source>
        <strain evidence="3 4">LMG 30175</strain>
    </source>
</reference>
<gene>
    <name evidence="3" type="ORF">PTE30175_00498</name>
</gene>
<evidence type="ECO:0000313" key="3">
    <source>
        <dbReference type="EMBL" id="VVD69611.1"/>
    </source>
</evidence>
<evidence type="ECO:0000313" key="4">
    <source>
        <dbReference type="Proteomes" id="UP000414233"/>
    </source>
</evidence>
<keyword evidence="1" id="KW-0560">Oxidoreductase</keyword>
<evidence type="ECO:0000259" key="2">
    <source>
        <dbReference type="Pfam" id="PF01243"/>
    </source>
</evidence>
<dbReference type="Pfam" id="PF01243">
    <property type="entry name" value="PNPOx_N"/>
    <property type="match status" value="1"/>
</dbReference>
<dbReference type="PANTHER" id="PTHR35176:SF6">
    <property type="entry name" value="HEME OXYGENASE HI_0854-RELATED"/>
    <property type="match status" value="1"/>
</dbReference>
<evidence type="ECO:0000256" key="1">
    <source>
        <dbReference type="ARBA" id="ARBA00023002"/>
    </source>
</evidence>
<dbReference type="RefSeq" id="WP_191628792.1">
    <property type="nucleotide sequence ID" value="NZ_CABPRZ010000002.1"/>
</dbReference>
<dbReference type="InterPro" id="IPR012349">
    <property type="entry name" value="Split_barrel_FMN-bd"/>
</dbReference>
<sequence>MDIKVKSFGFDILASCHDMSLATVMSDGHPQADLVNYANDGWTLYFASARDSSKVRNIERSEKVSLTIRKPYQSWRELKALSMSAIARILPDDSAERASAVTLLHSKFGAQWETVPERHSGHIVVIKVTPWIINALDYSLGLGHRTVITCSDLASVRA</sequence>
<keyword evidence="4" id="KW-1185">Reference proteome</keyword>
<name>A0A5E4S353_9BURK</name>
<dbReference type="SUPFAM" id="SSF50475">
    <property type="entry name" value="FMN-binding split barrel"/>
    <property type="match status" value="1"/>
</dbReference>
<dbReference type="InterPro" id="IPR052019">
    <property type="entry name" value="F420H2_bilvrd_red/Heme_oxyg"/>
</dbReference>